<dbReference type="GO" id="GO:0030864">
    <property type="term" value="C:cortical actin cytoskeleton"/>
    <property type="evidence" value="ECO:0007669"/>
    <property type="project" value="TreeGrafter"/>
</dbReference>
<dbReference type="PIRSF" id="PIRSF001788">
    <property type="entry name" value="GMF-beta"/>
    <property type="match status" value="1"/>
</dbReference>
<evidence type="ECO:0000313" key="5">
    <source>
        <dbReference type="Proteomes" id="UP000078046"/>
    </source>
</evidence>
<keyword evidence="5" id="KW-1185">Reference proteome</keyword>
<proteinExistence type="inferred from homology"/>
<dbReference type="AlphaFoldDB" id="A0A177AY93"/>
<dbReference type="Proteomes" id="UP000078046">
    <property type="component" value="Unassembled WGS sequence"/>
</dbReference>
<dbReference type="GO" id="GO:0003779">
    <property type="term" value="F:actin binding"/>
    <property type="evidence" value="ECO:0007669"/>
    <property type="project" value="InterPro"/>
</dbReference>
<protein>
    <submittedName>
        <fullName evidence="4">GMF-gamma</fullName>
    </submittedName>
</protein>
<evidence type="ECO:0000256" key="2">
    <source>
        <dbReference type="PIRNR" id="PIRNR001788"/>
    </source>
</evidence>
<dbReference type="PANTHER" id="PTHR11249">
    <property type="entry name" value="GLIAL FACTOR NATURATION FACTOR"/>
    <property type="match status" value="1"/>
</dbReference>
<dbReference type="OrthoDB" id="3919494at2759"/>
<dbReference type="InterPro" id="IPR011171">
    <property type="entry name" value="GMF"/>
</dbReference>
<dbReference type="Pfam" id="PF00241">
    <property type="entry name" value="Cofilin_ADF"/>
    <property type="match status" value="1"/>
</dbReference>
<evidence type="ECO:0000256" key="1">
    <source>
        <dbReference type="ARBA" id="ARBA00010055"/>
    </source>
</evidence>
<evidence type="ECO:0000313" key="4">
    <source>
        <dbReference type="EMBL" id="OAF66830.1"/>
    </source>
</evidence>
<comment type="caution">
    <text evidence="4">The sequence shown here is derived from an EMBL/GenBank/DDBJ whole genome shotgun (WGS) entry which is preliminary data.</text>
</comment>
<comment type="similarity">
    <text evidence="1 2">Belongs to the actin-binding proteins ADF family. GMF subfamily.</text>
</comment>
<dbReference type="GO" id="GO:0071846">
    <property type="term" value="P:actin filament debranching"/>
    <property type="evidence" value="ECO:0007669"/>
    <property type="project" value="InterPro"/>
</dbReference>
<reference evidence="4 5" key="1">
    <citation type="submission" date="2016-04" db="EMBL/GenBank/DDBJ databases">
        <title>The genome of Intoshia linei affirms orthonectids as highly simplified spiralians.</title>
        <authorList>
            <person name="Mikhailov K.V."/>
            <person name="Slusarev G.S."/>
            <person name="Nikitin M.A."/>
            <person name="Logacheva M.D."/>
            <person name="Penin A."/>
            <person name="Aleoshin V."/>
            <person name="Panchin Y.V."/>
        </authorList>
    </citation>
    <scope>NUCLEOTIDE SEQUENCE [LARGE SCALE GENOMIC DNA]</scope>
    <source>
        <strain evidence="4">Intl2013</strain>
        <tissue evidence="4">Whole animal</tissue>
    </source>
</reference>
<dbReference type="InterPro" id="IPR029006">
    <property type="entry name" value="ADF-H/Gelsolin-like_dom_sf"/>
</dbReference>
<dbReference type="SMART" id="SM00102">
    <property type="entry name" value="ADF"/>
    <property type="match status" value="1"/>
</dbReference>
<dbReference type="GO" id="GO:0034316">
    <property type="term" value="P:negative regulation of Arp2/3 complex-mediated actin nucleation"/>
    <property type="evidence" value="ECO:0007669"/>
    <property type="project" value="TreeGrafter"/>
</dbReference>
<organism evidence="4 5">
    <name type="scientific">Intoshia linei</name>
    <dbReference type="NCBI Taxonomy" id="1819745"/>
    <lineage>
        <taxon>Eukaryota</taxon>
        <taxon>Metazoa</taxon>
        <taxon>Spiralia</taxon>
        <taxon>Lophotrochozoa</taxon>
        <taxon>Mesozoa</taxon>
        <taxon>Orthonectida</taxon>
        <taxon>Rhopaluridae</taxon>
        <taxon>Intoshia</taxon>
    </lineage>
</organism>
<dbReference type="EMBL" id="LWCA01000818">
    <property type="protein sequence ID" value="OAF66830.1"/>
    <property type="molecule type" value="Genomic_DNA"/>
</dbReference>
<dbReference type="InterPro" id="IPR002108">
    <property type="entry name" value="ADF-H"/>
</dbReference>
<feature type="domain" description="ADF-H" evidence="3">
    <location>
        <begin position="8"/>
        <end position="141"/>
    </location>
</feature>
<accession>A0A177AY93</accession>
<dbReference type="SUPFAM" id="SSF55753">
    <property type="entry name" value="Actin depolymerizing proteins"/>
    <property type="match status" value="1"/>
</dbReference>
<dbReference type="GO" id="GO:0071933">
    <property type="term" value="F:Arp2/3 complex binding"/>
    <property type="evidence" value="ECO:0007669"/>
    <property type="project" value="InterPro"/>
</dbReference>
<name>A0A177AY93_9BILA</name>
<gene>
    <name evidence="4" type="ORF">A3Q56_05461</name>
</gene>
<dbReference type="PANTHER" id="PTHR11249:SF2">
    <property type="entry name" value="GLIA MATURATION FACTOR"/>
    <property type="match status" value="1"/>
</dbReference>
<dbReference type="Gene3D" id="3.40.20.10">
    <property type="entry name" value="Severin"/>
    <property type="match status" value="1"/>
</dbReference>
<evidence type="ECO:0000259" key="3">
    <source>
        <dbReference type="PROSITE" id="PS51263"/>
    </source>
</evidence>
<sequence length="142" mass="17024">MTTSQTISMCKQDEYLMKSMRKFRFNKSQQRATLIVKIENFNTICVDDEFYNNEPIEEIMENLNENEPRFIVHSFELVHNDGRKSYPIILIYYSPVCCNTNLIMVYTSCIQEFSHTYDLHKTFNTHELDEIDEQYLINQLIK</sequence>
<dbReference type="PROSITE" id="PS51263">
    <property type="entry name" value="ADF_H"/>
    <property type="match status" value="1"/>
</dbReference>